<keyword evidence="2" id="KW-0766">Superantigen</keyword>
<feature type="domain" description="Staphylococcal/Streptococcal toxin beta-grasp" evidence="7">
    <location>
        <begin position="118"/>
        <end position="236"/>
    </location>
</feature>
<proteinExistence type="inferred from homology"/>
<name>A0A6B5DKI0_STAAU</name>
<dbReference type="InterPro" id="IPR006173">
    <property type="entry name" value="Staph_tox_OB"/>
</dbReference>
<reference evidence="8 9" key="1">
    <citation type="submission" date="2017-11" db="EMBL/GenBank/DDBJ databases">
        <authorList>
            <person name="Founou R.C."/>
            <person name="Founou L."/>
            <person name="Allam M."/>
            <person name="Ismail A."/>
            <person name="Essack S.Y."/>
        </authorList>
    </citation>
    <scope>NUCLEOTIDE SEQUENCE [LARGE SCALE GENOMIC DNA]</scope>
    <source>
        <strain evidence="8 9">G703N2B1</strain>
    </source>
</reference>
<dbReference type="Pfam" id="PF02876">
    <property type="entry name" value="Stap_Strp_tox_C"/>
    <property type="match status" value="1"/>
</dbReference>
<dbReference type="InterPro" id="IPR006126">
    <property type="entry name" value="Staph/Strept_toxin_CS"/>
</dbReference>
<dbReference type="InterPro" id="IPR006123">
    <property type="entry name" value="Toxin_b-grasp_Staph/Strep"/>
</dbReference>
<keyword evidence="4" id="KW-0732">Signal</keyword>
<keyword evidence="3" id="KW-0800">Toxin</keyword>
<dbReference type="SUPFAM" id="SSF54334">
    <property type="entry name" value="Superantigen toxins, C-terminal domain"/>
    <property type="match status" value="1"/>
</dbReference>
<evidence type="ECO:0000259" key="6">
    <source>
        <dbReference type="Pfam" id="PF01123"/>
    </source>
</evidence>
<dbReference type="Pfam" id="PF01123">
    <property type="entry name" value="Stap_Strp_toxin"/>
    <property type="match status" value="1"/>
</dbReference>
<comment type="caution">
    <text evidence="8">The sequence shown here is derived from an EMBL/GenBank/DDBJ whole genome shotgun (WGS) entry which is preliminary data.</text>
</comment>
<accession>A0A6B5DKI0</accession>
<dbReference type="AlphaFoldDB" id="A0A6B5DKI0"/>
<dbReference type="RefSeq" id="WP_031927819.1">
    <property type="nucleotide sequence ID" value="NZ_BAABSP010000020.1"/>
</dbReference>
<evidence type="ECO:0000256" key="2">
    <source>
        <dbReference type="ARBA" id="ARBA00022633"/>
    </source>
</evidence>
<evidence type="ECO:0000259" key="7">
    <source>
        <dbReference type="Pfam" id="PF02876"/>
    </source>
</evidence>
<evidence type="ECO:0000256" key="3">
    <source>
        <dbReference type="ARBA" id="ARBA00022656"/>
    </source>
</evidence>
<feature type="domain" description="Staphylococcal/Streptococcal toxin OB-fold" evidence="6">
    <location>
        <begin position="65"/>
        <end position="107"/>
    </location>
</feature>
<sequence>MKKFKYSFIVVFILFFNVNDFSYAQGDIGVGNLRNFYTKHDYIDLKGLIDKNLPSANQLEFSTGINDLISESNNWDEISKFKGKKLDIFGIDYNGPCKSKYMYGGATLSGQYLNSARKIPINLWVNGKHKTISTDKISTNKKLVTAQEIDVKLRRYLQEEYNIYGHNSTGKGKEYGYKSKFYSGFNKGKVLFHLNDEKSFSYDLFYTGDGVPVSFLKIYEDNKIIESEKFHLDVEISYVDSNK</sequence>
<comment type="similarity">
    <text evidence="1">Belongs to the staphylococcal/streptococcal toxin family.</text>
</comment>
<protein>
    <submittedName>
        <fullName evidence="8">Exotoxin</fullName>
    </submittedName>
</protein>
<dbReference type="PRINTS" id="PR01898">
    <property type="entry name" value="SAGSUPRFAMLY"/>
</dbReference>
<evidence type="ECO:0000256" key="5">
    <source>
        <dbReference type="ARBA" id="ARBA00022861"/>
    </source>
</evidence>
<dbReference type="EMBL" id="PGWZ01000302">
    <property type="protein sequence ID" value="PPJ76008.1"/>
    <property type="molecule type" value="Genomic_DNA"/>
</dbReference>
<keyword evidence="5" id="KW-0260">Enterotoxin</keyword>
<dbReference type="InterPro" id="IPR008992">
    <property type="entry name" value="Enterotoxin"/>
</dbReference>
<gene>
    <name evidence="8" type="ORF">CV021_02950</name>
</gene>
<dbReference type="Gene3D" id="3.10.20.120">
    <property type="match status" value="1"/>
</dbReference>
<dbReference type="SUPFAM" id="SSF50203">
    <property type="entry name" value="Bacterial enterotoxins"/>
    <property type="match status" value="1"/>
</dbReference>
<dbReference type="GO" id="GO:0005576">
    <property type="term" value="C:extracellular region"/>
    <property type="evidence" value="ECO:0007669"/>
    <property type="project" value="InterPro"/>
</dbReference>
<dbReference type="InterPro" id="IPR013307">
    <property type="entry name" value="Superantigen_bac"/>
</dbReference>
<dbReference type="InterPro" id="IPR016091">
    <property type="entry name" value="SuperAg_toxin_C"/>
</dbReference>
<evidence type="ECO:0000256" key="4">
    <source>
        <dbReference type="ARBA" id="ARBA00022729"/>
    </source>
</evidence>
<evidence type="ECO:0000313" key="8">
    <source>
        <dbReference type="EMBL" id="PPJ76008.1"/>
    </source>
</evidence>
<evidence type="ECO:0000313" key="9">
    <source>
        <dbReference type="Proteomes" id="UP000238775"/>
    </source>
</evidence>
<dbReference type="PROSITE" id="PS00278">
    <property type="entry name" value="STAPH_STREP_TOXIN_2"/>
    <property type="match status" value="1"/>
</dbReference>
<organism evidence="8 9">
    <name type="scientific">Staphylococcus aureus</name>
    <dbReference type="NCBI Taxonomy" id="1280"/>
    <lineage>
        <taxon>Bacteria</taxon>
        <taxon>Bacillati</taxon>
        <taxon>Bacillota</taxon>
        <taxon>Bacilli</taxon>
        <taxon>Bacillales</taxon>
        <taxon>Staphylococcaceae</taxon>
        <taxon>Staphylococcus</taxon>
    </lineage>
</organism>
<dbReference type="GO" id="GO:0090729">
    <property type="term" value="F:toxin activity"/>
    <property type="evidence" value="ECO:0007669"/>
    <property type="project" value="UniProtKB-KW"/>
</dbReference>
<dbReference type="Proteomes" id="UP000238775">
    <property type="component" value="Unassembled WGS sequence"/>
</dbReference>
<dbReference type="Gene3D" id="2.40.50.110">
    <property type="match status" value="1"/>
</dbReference>
<evidence type="ECO:0000256" key="1">
    <source>
        <dbReference type="ARBA" id="ARBA00008401"/>
    </source>
</evidence>